<dbReference type="AlphaFoldDB" id="G6AXI0"/>
<name>G6AXI0_9BACT</name>
<sequence>MSVSRCVFSDVAALLLSSDCVRRPIGLRPPSNQIASAVRSDCVRRPIRLRSPSDDLT</sequence>
<gene>
    <name evidence="1" type="ORF">HMPREF0673_01323</name>
</gene>
<accession>G6AXI0</accession>
<dbReference type="EMBL" id="AFZZ01000114">
    <property type="protein sequence ID" value="EHJ40504.1"/>
    <property type="molecule type" value="Genomic_DNA"/>
</dbReference>
<dbReference type="Proteomes" id="UP000004407">
    <property type="component" value="Unassembled WGS sequence"/>
</dbReference>
<proteinExistence type="predicted"/>
<reference evidence="1 2" key="1">
    <citation type="submission" date="2011-08" db="EMBL/GenBank/DDBJ databases">
        <authorList>
            <person name="Weinstock G."/>
            <person name="Sodergren E."/>
            <person name="Clifton S."/>
            <person name="Fulton L."/>
            <person name="Fulton B."/>
            <person name="Courtney L."/>
            <person name="Fronick C."/>
            <person name="Harrison M."/>
            <person name="Strong C."/>
            <person name="Farmer C."/>
            <person name="Delahaunty K."/>
            <person name="Markovic C."/>
            <person name="Hall O."/>
            <person name="Minx P."/>
            <person name="Tomlinson C."/>
            <person name="Mitreva M."/>
            <person name="Hou S."/>
            <person name="Chen J."/>
            <person name="Wollam A."/>
            <person name="Pepin K.H."/>
            <person name="Johnson M."/>
            <person name="Bhonagiri V."/>
            <person name="Zhang X."/>
            <person name="Suruliraj S."/>
            <person name="Warren W."/>
            <person name="Chinwalla A."/>
            <person name="Mardis E.R."/>
            <person name="Wilson R.K."/>
        </authorList>
    </citation>
    <scope>NUCLEOTIDE SEQUENCE [LARGE SCALE GENOMIC DNA]</scope>
    <source>
        <strain evidence="1 2">DSM 18206</strain>
    </source>
</reference>
<organism evidence="1 2">
    <name type="scientific">Leyella stercorea DSM 18206</name>
    <dbReference type="NCBI Taxonomy" id="1002367"/>
    <lineage>
        <taxon>Bacteria</taxon>
        <taxon>Pseudomonadati</taxon>
        <taxon>Bacteroidota</taxon>
        <taxon>Bacteroidia</taxon>
        <taxon>Bacteroidales</taxon>
        <taxon>Prevotellaceae</taxon>
        <taxon>Leyella</taxon>
    </lineage>
</organism>
<evidence type="ECO:0000313" key="1">
    <source>
        <dbReference type="EMBL" id="EHJ40504.1"/>
    </source>
</evidence>
<dbReference type="PATRIC" id="fig|1002367.3.peg.1057"/>
<dbReference type="HOGENOM" id="CLU_2992955_0_0_10"/>
<comment type="caution">
    <text evidence="1">The sequence shown here is derived from an EMBL/GenBank/DDBJ whole genome shotgun (WGS) entry which is preliminary data.</text>
</comment>
<protein>
    <submittedName>
        <fullName evidence="1">Uncharacterized protein</fullName>
    </submittedName>
</protein>
<evidence type="ECO:0000313" key="2">
    <source>
        <dbReference type="Proteomes" id="UP000004407"/>
    </source>
</evidence>